<dbReference type="InterPro" id="IPR051678">
    <property type="entry name" value="AGP_Transferase"/>
</dbReference>
<protein>
    <submittedName>
        <fullName evidence="3">Aminoglycoside phosphotransferase</fullName>
    </submittedName>
</protein>
<keyword evidence="3" id="KW-0808">Transferase</keyword>
<dbReference type="PANTHER" id="PTHR21310">
    <property type="entry name" value="AMINOGLYCOSIDE PHOSPHOTRANSFERASE-RELATED-RELATED"/>
    <property type="match status" value="1"/>
</dbReference>
<gene>
    <name evidence="3" type="ORF">A5779_16035</name>
</gene>
<feature type="compositionally biased region" description="Basic and acidic residues" evidence="1">
    <location>
        <begin position="12"/>
        <end position="21"/>
    </location>
</feature>
<dbReference type="InterPro" id="IPR011009">
    <property type="entry name" value="Kinase-like_dom_sf"/>
</dbReference>
<feature type="region of interest" description="Disordered" evidence="1">
    <location>
        <begin position="1"/>
        <end position="21"/>
    </location>
</feature>
<dbReference type="CDD" id="cd05154">
    <property type="entry name" value="ACAD10_11_N-like"/>
    <property type="match status" value="1"/>
</dbReference>
<dbReference type="EMBL" id="LZSY01000021">
    <property type="protein sequence ID" value="OBB96816.1"/>
    <property type="molecule type" value="Genomic_DNA"/>
</dbReference>
<organism evidence="3 4">
    <name type="scientific">Mycolicibacterium peregrinum</name>
    <name type="common">Mycobacterium peregrinum</name>
    <dbReference type="NCBI Taxonomy" id="43304"/>
    <lineage>
        <taxon>Bacteria</taxon>
        <taxon>Bacillati</taxon>
        <taxon>Actinomycetota</taxon>
        <taxon>Actinomycetes</taxon>
        <taxon>Mycobacteriales</taxon>
        <taxon>Mycobacteriaceae</taxon>
        <taxon>Mycolicibacterium</taxon>
    </lineage>
</organism>
<proteinExistence type="predicted"/>
<dbReference type="GO" id="GO:0016740">
    <property type="term" value="F:transferase activity"/>
    <property type="evidence" value="ECO:0007669"/>
    <property type="project" value="UniProtKB-KW"/>
</dbReference>
<name>A0A1A1Z426_MYCPR</name>
<feature type="domain" description="Aminoglycoside phosphotransferase" evidence="2">
    <location>
        <begin position="77"/>
        <end position="290"/>
    </location>
</feature>
<dbReference type="PANTHER" id="PTHR21310:SF40">
    <property type="entry name" value="AMINOGLYCOSIDE PHOSPHOTRANSFERASE DOMAIN-CONTAINING PROTEIN-RELATED"/>
    <property type="match status" value="1"/>
</dbReference>
<dbReference type="Gene3D" id="3.90.1200.10">
    <property type="match status" value="1"/>
</dbReference>
<dbReference type="SUPFAM" id="SSF56112">
    <property type="entry name" value="Protein kinase-like (PK-like)"/>
    <property type="match status" value="1"/>
</dbReference>
<accession>A0A1A1Z426</accession>
<dbReference type="InterPro" id="IPR002575">
    <property type="entry name" value="Aminoglycoside_PTrfase"/>
</dbReference>
<dbReference type="OrthoDB" id="3339041at2"/>
<evidence type="ECO:0000259" key="2">
    <source>
        <dbReference type="Pfam" id="PF01636"/>
    </source>
</evidence>
<dbReference type="Pfam" id="PF01636">
    <property type="entry name" value="APH"/>
    <property type="match status" value="1"/>
</dbReference>
<dbReference type="AlphaFoldDB" id="A0A1A1Z426"/>
<dbReference type="Gene3D" id="3.30.200.20">
    <property type="entry name" value="Phosphorylase Kinase, domain 1"/>
    <property type="match status" value="1"/>
</dbReference>
<evidence type="ECO:0000313" key="3">
    <source>
        <dbReference type="EMBL" id="OBB96816.1"/>
    </source>
</evidence>
<dbReference type="InterPro" id="IPR041726">
    <property type="entry name" value="ACAD10_11_N"/>
</dbReference>
<dbReference type="Proteomes" id="UP000094008">
    <property type="component" value="Unassembled WGS sequence"/>
</dbReference>
<evidence type="ECO:0000256" key="1">
    <source>
        <dbReference type="SAM" id="MobiDB-lite"/>
    </source>
</evidence>
<evidence type="ECO:0000313" key="4">
    <source>
        <dbReference type="Proteomes" id="UP000094008"/>
    </source>
</evidence>
<sequence>MANEAVDAPVENVDHLQRSSRDVTTLPSVLSKWLSTVMPGGITPEITVESGVDSNGMSSETIMLTGRWEENGEPKEQKWVARVAPTQDDVPVFSSYRLDHQFEVMRQVGELTDVPVPNVRWMDTTGEVLGTPFFLMDRVDGQVPPDVMPYTFGGNWFADAPIERQRELQDSTVAVLAKLHAIPDAAERFGFLSEIDPPGDTPLRRHFGWLKDWYEFSVPDIGRSPLVERALKWLEDNFPEDVAASETVLTWGDSRIGNVLYDDFRPAAVLDWEMATLGPRELDVSWIIFAHMVFQELSGMAGLPGLPDVMREEDVRATYRELTGAELSDLRWFYIYSGVIWCCVFMRTGARRVHFGETEKPDDVETMFYHAPLLRRLIEES</sequence>
<dbReference type="RefSeq" id="WP_064878886.1">
    <property type="nucleotide sequence ID" value="NZ_LZIB01000039.1"/>
</dbReference>
<reference evidence="4" key="1">
    <citation type="submission" date="2016-06" db="EMBL/GenBank/DDBJ databases">
        <authorList>
            <person name="Sutton G."/>
            <person name="Brinkac L."/>
            <person name="Sanka R."/>
            <person name="Adams M."/>
            <person name="Lau E."/>
            <person name="Mehaffy C."/>
            <person name="Tameris M."/>
            <person name="Hatherill M."/>
            <person name="Hanekom W."/>
            <person name="Mahomed H."/>
            <person name="Mcshane H."/>
        </authorList>
    </citation>
    <scope>NUCLEOTIDE SEQUENCE [LARGE SCALE GENOMIC DNA]</scope>
    <source>
        <strain evidence="4">852002-10433_SCH5171157</strain>
    </source>
</reference>
<comment type="caution">
    <text evidence="3">The sequence shown here is derived from an EMBL/GenBank/DDBJ whole genome shotgun (WGS) entry which is preliminary data.</text>
</comment>